<evidence type="ECO:0000313" key="8">
    <source>
        <dbReference type="EMBL" id="NDJ95702.1"/>
    </source>
</evidence>
<feature type="transmembrane region" description="Helical" evidence="6">
    <location>
        <begin position="204"/>
        <end position="226"/>
    </location>
</feature>
<dbReference type="GO" id="GO:0015149">
    <property type="term" value="F:hexose transmembrane transporter activity"/>
    <property type="evidence" value="ECO:0007669"/>
    <property type="project" value="TreeGrafter"/>
</dbReference>
<dbReference type="PANTHER" id="PTHR23503">
    <property type="entry name" value="SOLUTE CARRIER FAMILY 2"/>
    <property type="match status" value="1"/>
</dbReference>
<dbReference type="Pfam" id="PF00083">
    <property type="entry name" value="Sugar_tr"/>
    <property type="match status" value="1"/>
</dbReference>
<accession>A0A6B2FWV5</accession>
<feature type="transmembrane region" description="Helical" evidence="6">
    <location>
        <begin position="329"/>
        <end position="350"/>
    </location>
</feature>
<evidence type="ECO:0000259" key="7">
    <source>
        <dbReference type="PROSITE" id="PS50850"/>
    </source>
</evidence>
<evidence type="ECO:0000256" key="6">
    <source>
        <dbReference type="SAM" id="Phobius"/>
    </source>
</evidence>
<evidence type="ECO:0000256" key="4">
    <source>
        <dbReference type="ARBA" id="ARBA00022989"/>
    </source>
</evidence>
<feature type="transmembrane region" description="Helical" evidence="6">
    <location>
        <begin position="357"/>
        <end position="377"/>
    </location>
</feature>
<keyword evidence="8" id="KW-0762">Sugar transport</keyword>
<evidence type="ECO:0000256" key="2">
    <source>
        <dbReference type="ARBA" id="ARBA00022448"/>
    </source>
</evidence>
<dbReference type="InterPro" id="IPR036259">
    <property type="entry name" value="MFS_trans_sf"/>
</dbReference>
<evidence type="ECO:0000256" key="3">
    <source>
        <dbReference type="ARBA" id="ARBA00022692"/>
    </source>
</evidence>
<dbReference type="GO" id="GO:0016020">
    <property type="term" value="C:membrane"/>
    <property type="evidence" value="ECO:0007669"/>
    <property type="project" value="UniProtKB-SubCell"/>
</dbReference>
<keyword evidence="4 6" id="KW-1133">Transmembrane helix</keyword>
<organism evidence="8">
    <name type="scientific">Myxobolus squamalis</name>
    <name type="common">Myxosporean</name>
    <dbReference type="NCBI Taxonomy" id="59785"/>
    <lineage>
        <taxon>Eukaryota</taxon>
        <taxon>Metazoa</taxon>
        <taxon>Cnidaria</taxon>
        <taxon>Myxozoa</taxon>
        <taxon>Myxosporea</taxon>
        <taxon>Bivalvulida</taxon>
        <taxon>Platysporina</taxon>
        <taxon>Myxobolidae</taxon>
        <taxon>Myxobolus</taxon>
    </lineage>
</organism>
<evidence type="ECO:0000256" key="1">
    <source>
        <dbReference type="ARBA" id="ARBA00004141"/>
    </source>
</evidence>
<dbReference type="PANTHER" id="PTHR23503:SF8">
    <property type="entry name" value="FACILITATED GLUCOSE TRANSPORTER PROTEIN 1"/>
    <property type="match status" value="1"/>
</dbReference>
<feature type="transmembrane region" description="Helical" evidence="6">
    <location>
        <begin position="116"/>
        <end position="136"/>
    </location>
</feature>
<name>A0A6B2FWV5_MYXSQ</name>
<dbReference type="InterPro" id="IPR005828">
    <property type="entry name" value="MFS_sugar_transport-like"/>
</dbReference>
<dbReference type="InterPro" id="IPR020846">
    <property type="entry name" value="MFS_dom"/>
</dbReference>
<dbReference type="Gene3D" id="1.20.1250.20">
    <property type="entry name" value="MFS general substrate transporter like domains"/>
    <property type="match status" value="1"/>
</dbReference>
<feature type="transmembrane region" description="Helical" evidence="6">
    <location>
        <begin position="84"/>
        <end position="104"/>
    </location>
</feature>
<keyword evidence="3 6" id="KW-0812">Transmembrane</keyword>
<proteinExistence type="predicted"/>
<protein>
    <submittedName>
        <fullName evidence="8">Solute carrier family 2, facilitated glucose transporter member 3 (Trinotate prediction)</fullName>
    </submittedName>
</protein>
<keyword evidence="2" id="KW-0813">Transport</keyword>
<dbReference type="PROSITE" id="PS50850">
    <property type="entry name" value="MFS"/>
    <property type="match status" value="1"/>
</dbReference>
<keyword evidence="5 6" id="KW-0472">Membrane</keyword>
<feature type="domain" description="Major facilitator superfamily (MFS) profile" evidence="7">
    <location>
        <begin position="43"/>
        <end position="408"/>
    </location>
</feature>
<feature type="transmembrane region" description="Helical" evidence="6">
    <location>
        <begin position="383"/>
        <end position="399"/>
    </location>
</feature>
<feature type="transmembrane region" description="Helical" evidence="6">
    <location>
        <begin position="180"/>
        <end position="197"/>
    </location>
</feature>
<reference evidence="8" key="1">
    <citation type="submission" date="2018-11" db="EMBL/GenBank/DDBJ databases">
        <title>Myxobolus squamalis genome and transcriptome.</title>
        <authorList>
            <person name="Yahalomi D."/>
            <person name="Atkinson S.D."/>
            <person name="Neuhof M."/>
            <person name="Chang E.S."/>
            <person name="Philippe H."/>
            <person name="Cartwright P."/>
            <person name="Bartholomew J.L."/>
            <person name="Huchon D."/>
        </authorList>
    </citation>
    <scope>NUCLEOTIDE SEQUENCE</scope>
    <source>
        <strain evidence="8">71B08</strain>
        <tissue evidence="8">Whole</tissue>
    </source>
</reference>
<dbReference type="SUPFAM" id="SSF103473">
    <property type="entry name" value="MFS general substrate transporter"/>
    <property type="match status" value="1"/>
</dbReference>
<comment type="subcellular location">
    <subcellularLocation>
        <location evidence="1">Membrane</location>
        <topology evidence="1">Multi-pass membrane protein</topology>
    </subcellularLocation>
</comment>
<dbReference type="InterPro" id="IPR045263">
    <property type="entry name" value="GLUT"/>
</dbReference>
<dbReference type="EMBL" id="GHBR01000088">
    <property type="protein sequence ID" value="NDJ95702.1"/>
    <property type="molecule type" value="Transcribed_RNA"/>
</dbReference>
<dbReference type="AlphaFoldDB" id="A0A6B2FWV5"/>
<evidence type="ECO:0000256" key="5">
    <source>
        <dbReference type="ARBA" id="ARBA00023136"/>
    </source>
</evidence>
<sequence>MDPEFDNIGYSLLTNVDEHENDENHGSNISPINHNPSISRTFLILTLLLIPFSMGEKISLFSRDQYVRLYFPDAYAGGTRIPDLIWGFTNAMFPLGGGIGALSISLISNNIGRKNSVLLCIVVGIMGQIFLLVSYYSQRYVFFVIAKFCDGLSSGSSMNAGLCYFFDLLPPSYVPFCQPTIQLSLIFGLTLSSIFSLDQITQQHWIITSIPLAVTHAILIIILVFLPESPNYLYEKTANYEKTKKIIERLRGKYYRGIGEELDCLIAQNNENAEVKLISTFGFLSDKSLTSSIIVMTAIQLFQQYSGINAVIYYANDFLIKSKFNYEDIGVVFLTHICLFGSLVFTPILTRFSQKTMILIGYCGMSIFFFGAFIAWILNAQSLIVIIFLGGFLFMFQSGPGKHFNKYY</sequence>